<dbReference type="PANTHER" id="PTHR46160">
    <property type="entry name" value="ALPHA-TECTORIN-RELATED"/>
    <property type="match status" value="1"/>
</dbReference>
<dbReference type="Pfam" id="PF12714">
    <property type="entry name" value="TILa"/>
    <property type="match status" value="2"/>
</dbReference>
<dbReference type="InterPro" id="IPR002919">
    <property type="entry name" value="TIL_dom"/>
</dbReference>
<evidence type="ECO:0000313" key="11">
    <source>
        <dbReference type="Proteomes" id="UP000694389"/>
    </source>
</evidence>
<feature type="domain" description="VWFD" evidence="9">
    <location>
        <begin position="759"/>
        <end position="931"/>
    </location>
</feature>
<keyword evidence="4" id="KW-0677">Repeat</keyword>
<evidence type="ECO:0000259" key="9">
    <source>
        <dbReference type="PROSITE" id="PS51233"/>
    </source>
</evidence>
<evidence type="ECO:0000256" key="8">
    <source>
        <dbReference type="SAM" id="Phobius"/>
    </source>
</evidence>
<dbReference type="SMART" id="SM00215">
    <property type="entry name" value="VWC_out"/>
    <property type="match status" value="4"/>
</dbReference>
<evidence type="ECO:0000256" key="5">
    <source>
        <dbReference type="ARBA" id="ARBA00023136"/>
    </source>
</evidence>
<reference evidence="10" key="2">
    <citation type="submission" date="2025-09" db="UniProtKB">
        <authorList>
            <consortium name="Ensembl"/>
        </authorList>
    </citation>
    <scope>IDENTIFICATION</scope>
</reference>
<dbReference type="InterPro" id="IPR025615">
    <property type="entry name" value="TILa_dom"/>
</dbReference>
<dbReference type="Proteomes" id="UP000694389">
    <property type="component" value="Unassembled WGS sequence"/>
</dbReference>
<dbReference type="Ensembl" id="ENSDLAT00005027838.2">
    <property type="protein sequence ID" value="ENSDLAP00005026058.2"/>
    <property type="gene ID" value="ENSDLAG00005011699.2"/>
</dbReference>
<dbReference type="CDD" id="cd19941">
    <property type="entry name" value="TIL"/>
    <property type="match status" value="4"/>
</dbReference>
<evidence type="ECO:0000256" key="4">
    <source>
        <dbReference type="ARBA" id="ARBA00022737"/>
    </source>
</evidence>
<dbReference type="Pfam" id="PF01826">
    <property type="entry name" value="TIL"/>
    <property type="match status" value="4"/>
</dbReference>
<keyword evidence="5 8" id="KW-0472">Membrane</keyword>
<feature type="domain" description="VWFD" evidence="9">
    <location>
        <begin position="299"/>
        <end position="460"/>
    </location>
</feature>
<keyword evidence="7" id="KW-0325">Glycoprotein</keyword>
<dbReference type="GO" id="GO:0005886">
    <property type="term" value="C:plasma membrane"/>
    <property type="evidence" value="ECO:0007669"/>
    <property type="project" value="UniProtKB-SubCell"/>
</dbReference>
<dbReference type="InterPro" id="IPR014853">
    <property type="entry name" value="VWF/SSPO/ZAN-like_Cys-rich_dom"/>
</dbReference>
<evidence type="ECO:0000256" key="3">
    <source>
        <dbReference type="ARBA" id="ARBA00022729"/>
    </source>
</evidence>
<reference evidence="10" key="1">
    <citation type="submission" date="2025-08" db="UniProtKB">
        <authorList>
            <consortium name="Ensembl"/>
        </authorList>
    </citation>
    <scope>IDENTIFICATION</scope>
</reference>
<dbReference type="PROSITE" id="PS51233">
    <property type="entry name" value="VWFD"/>
    <property type="match status" value="5"/>
</dbReference>
<name>A0A8C4EY88_DICLA</name>
<evidence type="ECO:0000256" key="2">
    <source>
        <dbReference type="ARBA" id="ARBA00022475"/>
    </source>
</evidence>
<keyword evidence="11" id="KW-1185">Reference proteome</keyword>
<dbReference type="InterPro" id="IPR036084">
    <property type="entry name" value="Ser_inhib-like_sf"/>
</dbReference>
<evidence type="ECO:0000256" key="6">
    <source>
        <dbReference type="ARBA" id="ARBA00023157"/>
    </source>
</evidence>
<feature type="transmembrane region" description="Helical" evidence="8">
    <location>
        <begin position="1169"/>
        <end position="1188"/>
    </location>
</feature>
<dbReference type="PANTHER" id="PTHR46160:SF9">
    <property type="entry name" value="PROTEIN PRY2-RELATED"/>
    <property type="match status" value="1"/>
</dbReference>
<feature type="domain" description="VWFD" evidence="9">
    <location>
        <begin position="1"/>
        <end position="83"/>
    </location>
</feature>
<dbReference type="SMART" id="SM00216">
    <property type="entry name" value="VWD"/>
    <property type="match status" value="4"/>
</dbReference>
<keyword evidence="3" id="KW-0732">Signal</keyword>
<proteinExistence type="predicted"/>
<dbReference type="GeneTree" id="ENSGT00950000183155"/>
<dbReference type="Pfam" id="PF00094">
    <property type="entry name" value="VWD"/>
    <property type="match status" value="6"/>
</dbReference>
<dbReference type="SUPFAM" id="SSF57567">
    <property type="entry name" value="Serine protease inhibitors"/>
    <property type="match status" value="5"/>
</dbReference>
<evidence type="ECO:0000256" key="1">
    <source>
        <dbReference type="ARBA" id="ARBA00004236"/>
    </source>
</evidence>
<sequence>MKFYPSGFNVVLETTFGLALQYDWKHHLQVEAAPELYGVLCGLCGKANHSSLDGVIASKDTDKTQTVDFTLPWVVNSDSGSCIEDCSGGVSCPVCTQSQTKSFPGIKSSSRMIGCTLLQRSVGPFADCHAYIDPEPYFRSCVNNLCVTETASSVCNVLTAYANICQRLGARVQNWRTIAKSVACPMNSHYEICGSACPATCGNPEAHRYCTLPCVELCQCNRGYLLSGGNCVPHSKCGCYHQGSYYLPMENFWIDEQCQEKCVCQPNSKMVMCAPSHCQDGKLCKVLNGVLGCHMGDTGLCIAKGDPHYTTFDGRNFDVYGNCTYLLTSHCPTWGDLDDFSVEVQNQIRDATNVSFRRVKMAVSGYSIEMSHDWTNRVKVGKVKLYMTGLSKCIETDFGVIVTHRPDVLTVRMPRIFSGNLCGLCGNFNANPEDDLMTDDKSDISQAIRYWQISSEHECLDSPTNTSGCSSQDMVLYQGKDNCGRLLDTEGAFQSCHKTVDPQDFYDNCVHDLCYNNQTTLCLILSSYVSVCQEMGAIVDEWRASNFCDISCPPNSKYHLCSSHTSDCVENPSPQAMKCKEGCDCNPGFFHSGGECVPNPECGCIYSDVYHEIHEHFYPDELCQLHCVCVIGLCTVYEPFCRPPTALSCPENSHYNICVSACPESCGTLSDIPCPWGCYEGCQCDSGYMQSGNGCTKAEKCGCFYHGHYYEIGEVSWAEGCSERCNCSATATMCCEPASSDNSKTCENGETCGAQPQQTQCWVLGGAHFYTFDGKVFEFQGNCTYTLIHMIDNNTLWVGVQKDRTPNKASFLKAIHVKVAKDNITIYRGEKGSAWVNGEKRLLPVTLQFGLIKIYQSGIFVVMDISLGLQIKYDCSHIVAILLFNTIEVCGMCGNNNGIEEDDLKTPQGEAVDATTFGWSWRVPDQEAQCTADCGDACPRCSAEQIQNVASQWIYLHEYIWSTPNPFYLCREAVDYTKISTAVSIFDLCSSDDAQKALCLILEAYAAACQNAGIQVGEWRNHTSCPMSCPQNSHYKSCGTACPATCEDPFSSRPCILLCVETCQCDPGFVLEGDTCIPLSQCGCSHNGFSYHSNQTFWADEGCTEQCVCDPHTHQTLCHSVSCGPDEYCDLQDGVRGCVSYPHQTCMYTGHHIVTFDQHDYDFHGTCRYQLVGLCALHVLVNVSGVLVKLNSKNTENIEVSASVTLLLLAALAFSLGLHTYIYTDMGFEFSLSVEGIVGISLSTKYANATCGLCGNFNSDPADDLTANGTQEHLSPEHFGKAWRSGRNLWCVEGCLGGSCPKCSSERLSRLSDPEACGKILEVNGPFRHCHGKVDPSSFYKRCISDLCLHGGLQPALCHSLAEYTAVCLSHEATVYAWRNLSCPSSTSYNVSSASVHLCLSWQNNTVEMPLNTGESCLCKGGLVHSGNLCVSPENCGCFHHGEYLRAGQEVSTCEQSCLCHAGGHMTCRNVSCGEDEECKLIRGVQGCHPKPKVAHCSVDGSQYTTFDGQAFEFHGSCNYTLVQTCSLKKLNVEPVLIAAQGNHGQGSEIYLQVNKMYFKTSAALPGKIQVIHFISWNSNVTVHQNNGWITIKTPQSVELVSDLQNHILVKIPDIYHQTTCGLCGNYNDDPSDDLQLPNGTLISDPDSFGPSWKLSDIESSCNDTSDSTCQLCQSPLGTLFKWHQ</sequence>
<feature type="domain" description="VWFD" evidence="9">
    <location>
        <begin position="1495"/>
        <end position="1663"/>
    </location>
</feature>
<evidence type="ECO:0000313" key="10">
    <source>
        <dbReference type="Ensembl" id="ENSDLAP00005026058.2"/>
    </source>
</evidence>
<keyword evidence="8" id="KW-1133">Transmembrane helix</keyword>
<organism evidence="10 11">
    <name type="scientific">Dicentrarchus labrax</name>
    <name type="common">European seabass</name>
    <name type="synonym">Morone labrax</name>
    <dbReference type="NCBI Taxonomy" id="13489"/>
    <lineage>
        <taxon>Eukaryota</taxon>
        <taxon>Metazoa</taxon>
        <taxon>Chordata</taxon>
        <taxon>Craniata</taxon>
        <taxon>Vertebrata</taxon>
        <taxon>Euteleostomi</taxon>
        <taxon>Actinopterygii</taxon>
        <taxon>Neopterygii</taxon>
        <taxon>Teleostei</taxon>
        <taxon>Neoteleostei</taxon>
        <taxon>Acanthomorphata</taxon>
        <taxon>Eupercaria</taxon>
        <taxon>Moronidae</taxon>
        <taxon>Dicentrarchus</taxon>
    </lineage>
</organism>
<dbReference type="Gene3D" id="2.10.25.10">
    <property type="entry name" value="Laminin"/>
    <property type="match status" value="4"/>
</dbReference>
<keyword evidence="6" id="KW-1015">Disulfide bond</keyword>
<keyword evidence="2" id="KW-1003">Cell membrane</keyword>
<feature type="domain" description="VWFD" evidence="9">
    <location>
        <begin position="1105"/>
        <end position="1292"/>
    </location>
</feature>
<dbReference type="SMART" id="SM00832">
    <property type="entry name" value="C8"/>
    <property type="match status" value="4"/>
</dbReference>
<protein>
    <recommendedName>
        <fullName evidence="9">VWFD domain-containing protein</fullName>
    </recommendedName>
</protein>
<evidence type="ECO:0000256" key="7">
    <source>
        <dbReference type="ARBA" id="ARBA00023180"/>
    </source>
</evidence>
<dbReference type="InterPro" id="IPR052749">
    <property type="entry name" value="Alpha-tectorin"/>
</dbReference>
<keyword evidence="8" id="KW-0812">Transmembrane</keyword>
<comment type="subcellular location">
    <subcellularLocation>
        <location evidence="1">Cell membrane</location>
    </subcellularLocation>
</comment>
<dbReference type="InterPro" id="IPR001007">
    <property type="entry name" value="VWF_dom"/>
</dbReference>
<accession>A0A8C4EY88</accession>
<dbReference type="Pfam" id="PF08742">
    <property type="entry name" value="C8"/>
    <property type="match status" value="4"/>
</dbReference>
<feature type="transmembrane region" description="Helical" evidence="8">
    <location>
        <begin position="1200"/>
        <end position="1223"/>
    </location>
</feature>
<dbReference type="InterPro" id="IPR001846">
    <property type="entry name" value="VWF_type-D"/>
</dbReference>